<proteinExistence type="predicted"/>
<reference evidence="2 3" key="1">
    <citation type="submission" date="2024-04" db="EMBL/GenBank/DDBJ databases">
        <title>Luteolibacter sp. isolated from soil.</title>
        <authorList>
            <person name="An J."/>
        </authorList>
    </citation>
    <scope>NUCLEOTIDE SEQUENCE [LARGE SCALE GENOMIC DNA]</scope>
    <source>
        <strain evidence="2 3">Y139</strain>
    </source>
</reference>
<keyword evidence="1" id="KW-0812">Transmembrane</keyword>
<protein>
    <submittedName>
        <fullName evidence="2">Uncharacterized protein</fullName>
    </submittedName>
</protein>
<dbReference type="RefSeq" id="WP_341402816.1">
    <property type="nucleotide sequence ID" value="NZ_JBBUKT010000001.1"/>
</dbReference>
<name>A0ABU9AQW8_9BACT</name>
<organism evidence="2 3">
    <name type="scientific">Luteolibacter soli</name>
    <dbReference type="NCBI Taxonomy" id="3135280"/>
    <lineage>
        <taxon>Bacteria</taxon>
        <taxon>Pseudomonadati</taxon>
        <taxon>Verrucomicrobiota</taxon>
        <taxon>Verrucomicrobiia</taxon>
        <taxon>Verrucomicrobiales</taxon>
        <taxon>Verrucomicrobiaceae</taxon>
        <taxon>Luteolibacter</taxon>
    </lineage>
</organism>
<dbReference type="Proteomes" id="UP001371305">
    <property type="component" value="Unassembled WGS sequence"/>
</dbReference>
<feature type="transmembrane region" description="Helical" evidence="1">
    <location>
        <begin position="46"/>
        <end position="66"/>
    </location>
</feature>
<comment type="caution">
    <text evidence="2">The sequence shown here is derived from an EMBL/GenBank/DDBJ whole genome shotgun (WGS) entry which is preliminary data.</text>
</comment>
<feature type="transmembrane region" description="Helical" evidence="1">
    <location>
        <begin position="16"/>
        <end position="34"/>
    </location>
</feature>
<keyword evidence="1" id="KW-1133">Transmembrane helix</keyword>
<keyword evidence="3" id="KW-1185">Reference proteome</keyword>
<feature type="transmembrane region" description="Helical" evidence="1">
    <location>
        <begin position="86"/>
        <end position="111"/>
    </location>
</feature>
<keyword evidence="1" id="KW-0472">Membrane</keyword>
<evidence type="ECO:0000313" key="2">
    <source>
        <dbReference type="EMBL" id="MEK7949399.1"/>
    </source>
</evidence>
<dbReference type="EMBL" id="JBBUKT010000001">
    <property type="protein sequence ID" value="MEK7949399.1"/>
    <property type="molecule type" value="Genomic_DNA"/>
</dbReference>
<sequence length="142" mass="15329">MTFAPPVPLLAATTPALRPVFLIVMGAFLLLTAWRMTRGTRGWTPRIILTGASLLAFGYAVVRPLYDVGILIPLERIGTMGTDPDAVILWHAVKLITMNVGWLMFGLGMALHAGLFETAKSTAPVQVPRTSPRTSPVHEPVA</sequence>
<evidence type="ECO:0000256" key="1">
    <source>
        <dbReference type="SAM" id="Phobius"/>
    </source>
</evidence>
<evidence type="ECO:0000313" key="3">
    <source>
        <dbReference type="Proteomes" id="UP001371305"/>
    </source>
</evidence>
<gene>
    <name evidence="2" type="ORF">WKV53_02770</name>
</gene>
<accession>A0ABU9AQW8</accession>